<dbReference type="Proteomes" id="UP000054783">
    <property type="component" value="Unassembled WGS sequence"/>
</dbReference>
<evidence type="ECO:0000256" key="2">
    <source>
        <dbReference type="SAM" id="MobiDB-lite"/>
    </source>
</evidence>
<dbReference type="InterPro" id="IPR050517">
    <property type="entry name" value="DDR_Repair_Kinase"/>
</dbReference>
<evidence type="ECO:0000256" key="1">
    <source>
        <dbReference type="ARBA" id="ARBA00007234"/>
    </source>
</evidence>
<dbReference type="Pfam" id="PF20175">
    <property type="entry name" value="Tra1_central"/>
    <property type="match status" value="1"/>
</dbReference>
<dbReference type="EMBL" id="JYDQ01000062">
    <property type="protein sequence ID" value="KRY17427.1"/>
    <property type="molecule type" value="Genomic_DNA"/>
</dbReference>
<dbReference type="InterPro" id="IPR046807">
    <property type="entry name" value="Tra1_central"/>
</dbReference>
<dbReference type="GO" id="GO:0035267">
    <property type="term" value="C:NuA4 histone acetyltransferase complex"/>
    <property type="evidence" value="ECO:0007669"/>
    <property type="project" value="TreeGrafter"/>
</dbReference>
<sequence>MFSSPAPVYSKLIGEIEVLVSTLQDSNQNERAKLKAMRSLSERFDTVSSVDSLNSVADVVYNTLLNVLHSSSPQFILSSDIQELRLLTLKLIHQVPSVGEKMKPFWTTAVSTLFRLIAVENEQNGVICARILRDILHDMRVPFTVEITQFMLFTLKMFVSIPDMIKEMFGPKNRQPVAHEPCDSFLQHHLDSFYRETVVYKKDPEKGEGFYMKYFTVVPKTSQSVKLLAELPALIQFVNGFHSKSVREEYRSILCNAAKFLYLAPTSEQRKDPDFDLLLFEDFLNAKSKTMALFADTMDLTLTVLGSDEAYLPEAILNTLESVPSGSVSIRREMLVVIRQLIHTRYRDKFAPYSDRVFNEAFALGDDHTAKDQLRAYWLPLLGDYVFNMRNVLDHNTIMNGIRLFSRYIFDCTLTSNCQIIAMRSLSVLSDVISQQKDRTGVHPIHYFLLELFVHRLKGFCTEELMSKGKLPPKRMKIDWLNNSTTAAAAVGKGAAATGAGAGAGAGAGEAGVPVPPKKPAEAQATESVQEKNLSKSNAEDAEQAEATKPQAPESDDLVGLFFFPSYYNIHSTPLFNFFSPQDCVFQCGDVRFGFSPMKLPFSLSEQRKFFKNLAISLRSILGHIVGRTQNLTTEHFVSGKILAPKHIRILRDYFRYGLNCLDTFFMPSTRAPGSSITREEKELMELFCQCLGAVPPLIFAEILSSEFSMVVRKVSLNETLWTIINLLSTVQRTSSSLVAVGMEYILDNLVKLGYGQDACVVEMKLLKLIFSAVTAYPQQNEMVLKSYMPRLISSCMDMARSAEDAYNQLFPLRLLLNQFSSRIQSILFQAFVPLVPRLLKDLRSFLMLSYRREVKELMVDLILGIPFPAFEKQLPIVVEAIIEALNNFSVNLGFSALRVLESIIDMPTTSVAIKAIRPVRVHLLRAIWKVLRECTDEKLATDLWRCLSKMGGLNRYLIVDPELVSNVSSVNPQPSTCIQCSCESNFPVALNYNIELHLIFEQCYTNVSQTLNDNALQVHSCVMCKNVLTILLGPHGINIDLFRNRFDTAEIQPWIDLGDNFNHPSRQMMINIIATVLLEDKACNDKLELTAFAKAILKTMICKAIDQQISDPADSEENGKEQDYMDGLIVVDAVLKILKENNSDLHEVALKTIETMYNLANSITGSVLKSSELQIFQYLFDRVISLSYERPYYTKLSCCNAMMTLIECNHMLWITDQMKTIIPCLIAMIIDNDEDFDRLILGTVHKCWSLLLSKVIEGANSICRSEVCRRLVYIVLPYLTSSSESLRRFVKSSIEFASTELDVSRTSVLKPYSRYLSILLSPEYFTFPLKSTILDQIAFLDAFSYVHSVEPSVIGFKEDSLEIRNFLEKLKMILQLSADNDTPATMFSGVAGLRPGMSDNWDGMTEAAHRAEELKLHATRALYTCFLRSSLDTRHKLVLYLVQTLIRSSKTIQEEAFRMLQEVIKENNWVSSEMLRLIFSSMTKLYENIRGRHEDVGRTLLYCSRLYPSNVNQQGLLLATTLKTFSYKLTNFRSALAKDQSDYACYSYILHMFGEMTEVDTTVVHNYLEAFVEMETLYTSLLANRFRSLLLPFTEKFPVKVTDVFFETDFFRDSNAIDLYIWLLKNPRSVKLRAVLYEQPSYLMSLISSKKKSKISYEDRTAVMLRLVLLLSKRDGRWLQNNSHIFNWAYSFYTSPNFSTRYSEQTPLWYYYWKTPKRLLKILLQFYRCNRYDFQLLLTILSAFNESFVTDLLFLIRYLERELLYFPVEWKRQSFFKLAEMMENPAISDSIKSTFIQTVIVPGMAEAMERGRVSQFIGPLPESPESAVQNNLMVTFVEKFLMSNIKDIHLRILISQMGCLFIKHASEHIATKKSNVYLLNFLQFGWPCLQEEHKHMDPVVRYHGLMLISYAICQFSINRQVIMQVLDSLINATSVEARFVVRQAFSVLMLALSRMDDGMSYLLKPVKQILIEEHFSSAKTLHLLGLLLRNYLVFYFLRHDIMPYLVPLIQKLLASEMNERVSSIEFRTIAVDLIETILKWEVVRKKRLVYFSNEGGSGSCPFSLQSKFAAHGSDRPIELSLMRPVVVNLLKVACKSHEQLLTTPPPPNPAVDMDYITKHCIQLVKRMFNGETLGSKIDPFLNLWIEDILLHTETPVNLTTIYVHLELLCTILSVMSNERIMPILENIQRALLVCFSCPNTQITRSIYSLFTKLHAAFGEQQFPEMMARLPILCEGVGNVLTDSLNAFENRNTGGIGTVYTAVTLLKAMSYGNPHYVEQFASPLIRTLHRLTRDHITSNDKTRTTSDLMLWCLDVLKPIMENISHDLQRALLHNVLLVLIEKTNSLRLFGTIVLLVVEWMKMAKPTGPSLRERQIVLIKLMQCIDKKLPADTEVRKLFHNLVHSVYSSEEYRNTELIVKLEPAFLHALVAPFEETRNNFSEILESTLPMSPFGRLQYIMCTQTWEPLQQHNWIKLCSAIMLRATKTSIPMVFSHVLPFRKHSVQTELQLNEFEVDDSANALIPHLLYFCHMHPDVASRIFINCIQSLWHSLTVDLKEHVSSWINPFLACVTHTTLRGNAKNVIRTFLEGFISCDPLPDFSPFVLSYLGKAHNVWHLSMIGLEKMTFGSEMPLDDRLAFATYREALHALADLHQQLNDFDMYCAALNRRPGINFCKEGLAKEQYGLFSDARRIYSNVFKADSDFTLDFSDPDVGNELRLCEERMLHCCQQMNMWDVVENCLQTIGKDYPILSLECAVRCGHWDMLRDKLSVIETNCPKEWIWKASLYHGYMAFFFNDEESATTTAIVERLVPSCQRLLIKEWRRLPKAITEAHIALMQSGQQVIELQECGELWNTFVTPIVELKRFTIRDVKNLLKVWNNEFRTGSRFLCDDQLAWSAIAAWRQQCMQLYNDLQILEQLGPYDQVGSEHAIVLSSLDTARCARKQLLFSTSLTILLRANAHALLPLEDAYQVVHDTIKTMIRWSECEKDVTEKISMLVCTDRRIQRTFMDVFNKKQMSKVIALHGKTCSLMQKKDKAVSLYIRALKIDSSNVKACEFLADFYERRFFETMSGDMLRIAIQCHLRVCCLGNEYKARLHFGRLFYLLKFDKTDLMMGKIFECLFTLPPQNLAFWIPQLFDILCSTLYGTWQQVIMHAARMYPQCVYYHMVSLMPVYSVTIDESSAMDNKSALLYKLYVNLKLKHPNMVYFMDNFIKELTNEVCQESPGEQLLRMVIQLERCYQVVAFVNCYEPTDQQRAHIFQKLSEIASFLRESKLKSPDVLSVCEAAFDELRQVQLVFAEIPTILRKVFNLRKSAEQFLKQSSSLMCKEKFCKSLLTLRPHTLDVLLPHLALNPTETIRPVYIHKFLPIVEFAQIGYLIGRRFHIVGTDGLTYTYFLFSNDQMPNLRSTSRLLQLFRGVNQMLAKERLTASRHLQINVPVLIPIGPDHTCILDDPNSKPIIQFFKQHLKMTGKVTEEEELIFTYYQELVSQQSAHAQVHAMLQRIFKKVQATVRTADMIDQLRRCLPDSADFVTFRNQETIRPVYIHKFLPIVEFAQIGYLIGRRFHIVGTDGLTYTYFLFSNDQMPNLRSTSRLLQLFRGVNQMLAKERLTASRHLQINVPVLIPIGPDHTCILDDPNSKPIIQFFKQHLKMTGKVTEEEELIFTYYQELVSQQSAHAQVHAMLQRIFKKVQATVRTADMIDQLRRCLPDSADFVTFRNQMAAQLGLQNMLYYVMHLAPLYPEELFVSMKSGQPVTFFLRYEIDSDNYFDGNMPVGFRLTPAMAEFFGMAIPGCMVPCAVASARVLLRRGFLHWIRPFVWDEIQSLVVGKSREEMIHHVHRCLSAVENRLKTLADEEKGEAKIITLFNAAYCEDNLCRMDPAWHPWF</sequence>
<accession>A0A0V0ZZ73</accession>
<reference evidence="5 6" key="1">
    <citation type="submission" date="2015-01" db="EMBL/GenBank/DDBJ databases">
        <title>Evolution of Trichinella species and genotypes.</title>
        <authorList>
            <person name="Korhonen P.K."/>
            <person name="Edoardo P."/>
            <person name="Giuseppe L.R."/>
            <person name="Gasser R.B."/>
        </authorList>
    </citation>
    <scope>NUCLEOTIDE SEQUENCE [LARGE SCALE GENOMIC DNA]</scope>
    <source>
        <strain evidence="5">ISS2496</strain>
    </source>
</reference>
<dbReference type="GO" id="GO:0005634">
    <property type="term" value="C:nucleus"/>
    <property type="evidence" value="ECO:0007669"/>
    <property type="project" value="TreeGrafter"/>
</dbReference>
<evidence type="ECO:0000313" key="5">
    <source>
        <dbReference type="EMBL" id="KRY17427.1"/>
    </source>
</evidence>
<dbReference type="STRING" id="990121.A0A0V0ZZ73"/>
<dbReference type="Gene3D" id="1.25.10.10">
    <property type="entry name" value="Leucine-rich Repeat Variant"/>
    <property type="match status" value="1"/>
</dbReference>
<evidence type="ECO:0000259" key="4">
    <source>
        <dbReference type="PROSITE" id="PS51189"/>
    </source>
</evidence>
<proteinExistence type="inferred from homology"/>
<dbReference type="SMART" id="SM00146">
    <property type="entry name" value="PI3Kc"/>
    <property type="match status" value="1"/>
</dbReference>
<comment type="caution">
    <text evidence="5">The sequence shown here is derived from an EMBL/GenBank/DDBJ whole genome shotgun (WGS) entry which is preliminary data.</text>
</comment>
<comment type="similarity">
    <text evidence="1">Belongs to the PI3/PI4-kinase family. TRA1 subfamily.</text>
</comment>
<gene>
    <name evidence="5" type="primary">TRRAP</name>
    <name evidence="5" type="ORF">T12_16751</name>
</gene>
<dbReference type="PANTHER" id="PTHR11139:SF1">
    <property type="entry name" value="TRANSFORMATION_TRANSCRIPTION DOMAIN-ASSOCIATED PROTEIN"/>
    <property type="match status" value="1"/>
</dbReference>
<dbReference type="PROSITE" id="PS50290">
    <property type="entry name" value="PI3_4_KINASE_3"/>
    <property type="match status" value="1"/>
</dbReference>
<dbReference type="GO" id="GO:0000124">
    <property type="term" value="C:SAGA complex"/>
    <property type="evidence" value="ECO:0007669"/>
    <property type="project" value="TreeGrafter"/>
</dbReference>
<dbReference type="PROSITE" id="PS51189">
    <property type="entry name" value="FAT"/>
    <property type="match status" value="1"/>
</dbReference>
<dbReference type="InterPro" id="IPR011009">
    <property type="entry name" value="Kinase-like_dom_sf"/>
</dbReference>
<dbReference type="OrthoDB" id="5570127at2759"/>
<evidence type="ECO:0000313" key="6">
    <source>
        <dbReference type="Proteomes" id="UP000054783"/>
    </source>
</evidence>
<dbReference type="InterPro" id="IPR000403">
    <property type="entry name" value="PI3/4_kinase_cat_dom"/>
</dbReference>
<dbReference type="Pfam" id="PF20206">
    <property type="entry name" value="Tra1_ring"/>
    <property type="match status" value="1"/>
</dbReference>
<name>A0A0V0ZZ73_9BILA</name>
<dbReference type="InterPro" id="IPR003151">
    <property type="entry name" value="PIK-rel_kinase_FAT"/>
</dbReference>
<dbReference type="GO" id="GO:0006355">
    <property type="term" value="P:regulation of DNA-templated transcription"/>
    <property type="evidence" value="ECO:0007669"/>
    <property type="project" value="TreeGrafter"/>
</dbReference>
<evidence type="ECO:0000259" key="3">
    <source>
        <dbReference type="PROSITE" id="PS50290"/>
    </source>
</evidence>
<dbReference type="SUPFAM" id="SSF48371">
    <property type="entry name" value="ARM repeat"/>
    <property type="match status" value="3"/>
</dbReference>
<dbReference type="Pfam" id="PF02259">
    <property type="entry name" value="FAT"/>
    <property type="match status" value="1"/>
</dbReference>
<dbReference type="InterPro" id="IPR011989">
    <property type="entry name" value="ARM-like"/>
</dbReference>
<dbReference type="GO" id="GO:0006281">
    <property type="term" value="P:DNA repair"/>
    <property type="evidence" value="ECO:0007669"/>
    <property type="project" value="TreeGrafter"/>
</dbReference>
<feature type="region of interest" description="Disordered" evidence="2">
    <location>
        <begin position="506"/>
        <end position="551"/>
    </location>
</feature>
<protein>
    <submittedName>
        <fullName evidence="5">Transformation/transcription domain-associated protein</fullName>
    </submittedName>
</protein>
<dbReference type="InterPro" id="IPR016024">
    <property type="entry name" value="ARM-type_fold"/>
</dbReference>
<dbReference type="InterPro" id="IPR046805">
    <property type="entry name" value="Tra1_ring"/>
</dbReference>
<feature type="domain" description="PI3K/PI4K catalytic" evidence="3">
    <location>
        <begin position="3549"/>
        <end position="3875"/>
    </location>
</feature>
<dbReference type="SUPFAM" id="SSF56112">
    <property type="entry name" value="Protein kinase-like (PK-like)"/>
    <property type="match status" value="2"/>
</dbReference>
<dbReference type="PANTHER" id="PTHR11139">
    <property type="entry name" value="ATAXIA TELANGIECTASIA MUTATED ATM -RELATED"/>
    <property type="match status" value="1"/>
</dbReference>
<dbReference type="InterPro" id="IPR014009">
    <property type="entry name" value="PIK_FAT"/>
</dbReference>
<keyword evidence="6" id="KW-1185">Reference proteome</keyword>
<feature type="domain" description="FAT" evidence="4">
    <location>
        <begin position="2786"/>
        <end position="3172"/>
    </location>
</feature>
<organism evidence="5 6">
    <name type="scientific">Trichinella patagoniensis</name>
    <dbReference type="NCBI Taxonomy" id="990121"/>
    <lineage>
        <taxon>Eukaryota</taxon>
        <taxon>Metazoa</taxon>
        <taxon>Ecdysozoa</taxon>
        <taxon>Nematoda</taxon>
        <taxon>Enoplea</taxon>
        <taxon>Dorylaimia</taxon>
        <taxon>Trichinellida</taxon>
        <taxon>Trichinellidae</taxon>
        <taxon>Trichinella</taxon>
    </lineage>
</organism>